<proteinExistence type="predicted"/>
<protein>
    <submittedName>
        <fullName evidence="1">Uncharacterized protein</fullName>
    </submittedName>
</protein>
<comment type="caution">
    <text evidence="1">The sequence shown here is derived from an EMBL/GenBank/DDBJ whole genome shotgun (WGS) entry which is preliminary data.</text>
</comment>
<dbReference type="EMBL" id="CM042059">
    <property type="protein sequence ID" value="KAI3680985.1"/>
    <property type="molecule type" value="Genomic_DNA"/>
</dbReference>
<gene>
    <name evidence="1" type="ORF">L6452_35765</name>
</gene>
<keyword evidence="2" id="KW-1185">Reference proteome</keyword>
<reference evidence="2" key="1">
    <citation type="journal article" date="2022" name="Mol. Ecol. Resour.">
        <title>The genomes of chicory, endive, great burdock and yacon provide insights into Asteraceae palaeo-polyploidization history and plant inulin production.</title>
        <authorList>
            <person name="Fan W."/>
            <person name="Wang S."/>
            <person name="Wang H."/>
            <person name="Wang A."/>
            <person name="Jiang F."/>
            <person name="Liu H."/>
            <person name="Zhao H."/>
            <person name="Xu D."/>
            <person name="Zhang Y."/>
        </authorList>
    </citation>
    <scope>NUCLEOTIDE SEQUENCE [LARGE SCALE GENOMIC DNA]</scope>
    <source>
        <strain evidence="2">cv. Niubang</strain>
    </source>
</reference>
<accession>A0ACB8Y7C5</accession>
<evidence type="ECO:0000313" key="2">
    <source>
        <dbReference type="Proteomes" id="UP001055879"/>
    </source>
</evidence>
<sequence>MVIAFKSLVRDGEVDVCVLCFDLGTDLISSRETAFLGFRGVVGGFGVRGPEMRPRKFRPEVPPGSTQEFRIRESLWPGATGSHPEATQEMSRRGATRKPRSHPGVPHPGSIGDQEQTRYHPTGSNPGVAS</sequence>
<reference evidence="1 2" key="2">
    <citation type="journal article" date="2022" name="Mol. Ecol. Resour.">
        <title>The genomes of chicory, endive, great burdock and yacon provide insights into Asteraceae paleo-polyploidization history and plant inulin production.</title>
        <authorList>
            <person name="Fan W."/>
            <person name="Wang S."/>
            <person name="Wang H."/>
            <person name="Wang A."/>
            <person name="Jiang F."/>
            <person name="Liu H."/>
            <person name="Zhao H."/>
            <person name="Xu D."/>
            <person name="Zhang Y."/>
        </authorList>
    </citation>
    <scope>NUCLEOTIDE SEQUENCE [LARGE SCALE GENOMIC DNA]</scope>
    <source>
        <strain evidence="2">cv. Niubang</strain>
    </source>
</reference>
<name>A0ACB8Y7C5_ARCLA</name>
<organism evidence="1 2">
    <name type="scientific">Arctium lappa</name>
    <name type="common">Greater burdock</name>
    <name type="synonym">Lappa major</name>
    <dbReference type="NCBI Taxonomy" id="4217"/>
    <lineage>
        <taxon>Eukaryota</taxon>
        <taxon>Viridiplantae</taxon>
        <taxon>Streptophyta</taxon>
        <taxon>Embryophyta</taxon>
        <taxon>Tracheophyta</taxon>
        <taxon>Spermatophyta</taxon>
        <taxon>Magnoliopsida</taxon>
        <taxon>eudicotyledons</taxon>
        <taxon>Gunneridae</taxon>
        <taxon>Pentapetalae</taxon>
        <taxon>asterids</taxon>
        <taxon>campanulids</taxon>
        <taxon>Asterales</taxon>
        <taxon>Asteraceae</taxon>
        <taxon>Carduoideae</taxon>
        <taxon>Cardueae</taxon>
        <taxon>Arctiinae</taxon>
        <taxon>Arctium</taxon>
    </lineage>
</organism>
<evidence type="ECO:0000313" key="1">
    <source>
        <dbReference type="EMBL" id="KAI3680985.1"/>
    </source>
</evidence>
<dbReference type="Proteomes" id="UP001055879">
    <property type="component" value="Linkage Group LG13"/>
</dbReference>